<dbReference type="Gene3D" id="2.50.20.20">
    <property type="match status" value="1"/>
</dbReference>
<keyword evidence="1" id="KW-0732">Signal</keyword>
<keyword evidence="4" id="KW-1185">Reference proteome</keyword>
<evidence type="ECO:0000259" key="2">
    <source>
        <dbReference type="Pfam" id="PF07833"/>
    </source>
</evidence>
<gene>
    <name evidence="3" type="ORF">J2Z79_003595</name>
</gene>
<dbReference type="SUPFAM" id="SSF55383">
    <property type="entry name" value="Copper amine oxidase, domain N"/>
    <property type="match status" value="1"/>
</dbReference>
<name>A0ABS4JXA9_9FIRM</name>
<dbReference type="EMBL" id="JAGGLG010000051">
    <property type="protein sequence ID" value="MBP2020141.1"/>
    <property type="molecule type" value="Genomic_DNA"/>
</dbReference>
<accession>A0ABS4JXA9</accession>
<dbReference type="Gene3D" id="3.30.457.10">
    <property type="entry name" value="Copper amine oxidase-like, N-terminal domain"/>
    <property type="match status" value="1"/>
</dbReference>
<dbReference type="Proteomes" id="UP001519289">
    <property type="component" value="Unassembled WGS sequence"/>
</dbReference>
<comment type="caution">
    <text evidence="3">The sequence shown here is derived from an EMBL/GenBank/DDBJ whole genome shotgun (WGS) entry which is preliminary data.</text>
</comment>
<evidence type="ECO:0000313" key="3">
    <source>
        <dbReference type="EMBL" id="MBP2020141.1"/>
    </source>
</evidence>
<protein>
    <recommendedName>
        <fullName evidence="2">Copper amine oxidase-like N-terminal domain-containing protein</fullName>
    </recommendedName>
</protein>
<sequence length="367" mass="39755">MRRLLAWLVMLSVLLAPALAQAEDAIRLVVGGVEIETDVAPVIEGGRTLVPLRAVTEALGFEVKWDGPSQTAILTRGETTIMLTADRPDALVNGHLITLDVPPTIRSDRMMVPVRFVAEQIGLDVAWDEATRTVVIAPKEPAVPAISVDPEAIALLEQLWVAGSYRITGDVTMRAVTALETLEAAMTMEAYRSGTDEALAYTTFRAGGLELTTAMAVHQGQAWAQDVTGAWTPKPLEELDPADLFTDPTSLASLTTEALMGANITRSQHVYEGTEMQVVTVLVDLTESAEFAEVIGLFGLPAEQFKAGLYEVSYWFDADNTPHHADLSVELIMTEPELFAISVGGSLYWEPWDQPIPFPPEITGVGE</sequence>
<dbReference type="InterPro" id="IPR012854">
    <property type="entry name" value="Cu_amine_oxidase-like_N"/>
</dbReference>
<organism evidence="3 4">
    <name type="scientific">Symbiobacterium terraclitae</name>
    <dbReference type="NCBI Taxonomy" id="557451"/>
    <lineage>
        <taxon>Bacteria</taxon>
        <taxon>Bacillati</taxon>
        <taxon>Bacillota</taxon>
        <taxon>Clostridia</taxon>
        <taxon>Eubacteriales</taxon>
        <taxon>Symbiobacteriaceae</taxon>
        <taxon>Symbiobacterium</taxon>
    </lineage>
</organism>
<evidence type="ECO:0000256" key="1">
    <source>
        <dbReference type="SAM" id="SignalP"/>
    </source>
</evidence>
<feature type="signal peptide" evidence="1">
    <location>
        <begin position="1"/>
        <end position="22"/>
    </location>
</feature>
<feature type="chain" id="PRO_5045443371" description="Copper amine oxidase-like N-terminal domain-containing protein" evidence="1">
    <location>
        <begin position="23"/>
        <end position="367"/>
    </location>
</feature>
<proteinExistence type="predicted"/>
<dbReference type="Pfam" id="PF07833">
    <property type="entry name" value="Cu_amine_oxidN1"/>
    <property type="match status" value="1"/>
</dbReference>
<evidence type="ECO:0000313" key="4">
    <source>
        <dbReference type="Proteomes" id="UP001519289"/>
    </source>
</evidence>
<dbReference type="RefSeq" id="WP_342589537.1">
    <property type="nucleotide sequence ID" value="NZ_JAGGLG010000051.1"/>
</dbReference>
<feature type="domain" description="Copper amine oxidase-like N-terminal" evidence="2">
    <location>
        <begin position="30"/>
        <end position="136"/>
    </location>
</feature>
<dbReference type="InterPro" id="IPR036582">
    <property type="entry name" value="Mao_N_sf"/>
</dbReference>
<reference evidence="3 4" key="1">
    <citation type="submission" date="2021-03" db="EMBL/GenBank/DDBJ databases">
        <title>Genomic Encyclopedia of Type Strains, Phase IV (KMG-IV): sequencing the most valuable type-strain genomes for metagenomic binning, comparative biology and taxonomic classification.</title>
        <authorList>
            <person name="Goeker M."/>
        </authorList>
    </citation>
    <scope>NUCLEOTIDE SEQUENCE [LARGE SCALE GENOMIC DNA]</scope>
    <source>
        <strain evidence="3 4">DSM 27138</strain>
    </source>
</reference>